<dbReference type="AlphaFoldDB" id="A0A1F6DCZ6"/>
<dbReference type="Proteomes" id="UP000178794">
    <property type="component" value="Unassembled WGS sequence"/>
</dbReference>
<keyword evidence="1" id="KW-0472">Membrane</keyword>
<sequence>MIYFLILLPLFAGILYVWFGTTGMLKERRIAPFLVLIIYGISYMLLAALNQFQLFGTTIHAIEASTHATAITLFALTYGALVMKLPARSAGPGSLLL</sequence>
<dbReference type="EMBL" id="MFLF01000019">
    <property type="protein sequence ID" value="OGG59197.1"/>
    <property type="molecule type" value="Genomic_DNA"/>
</dbReference>
<evidence type="ECO:0000313" key="3">
    <source>
        <dbReference type="Proteomes" id="UP000178794"/>
    </source>
</evidence>
<protein>
    <submittedName>
        <fullName evidence="2">Uncharacterized protein</fullName>
    </submittedName>
</protein>
<keyword evidence="1" id="KW-0812">Transmembrane</keyword>
<feature type="transmembrane region" description="Helical" evidence="1">
    <location>
        <begin position="29"/>
        <end position="49"/>
    </location>
</feature>
<dbReference type="STRING" id="1798492.A3C89_04145"/>
<name>A0A1F6DCZ6_9BACT</name>
<proteinExistence type="predicted"/>
<organism evidence="2 3">
    <name type="scientific">Candidatus Kaiserbacteria bacterium RIFCSPHIGHO2_02_FULL_50_50</name>
    <dbReference type="NCBI Taxonomy" id="1798492"/>
    <lineage>
        <taxon>Bacteria</taxon>
        <taxon>Candidatus Kaiseribacteriota</taxon>
    </lineage>
</organism>
<gene>
    <name evidence="2" type="ORF">A3C89_04145</name>
</gene>
<feature type="transmembrane region" description="Helical" evidence="1">
    <location>
        <begin position="61"/>
        <end position="81"/>
    </location>
</feature>
<comment type="caution">
    <text evidence="2">The sequence shown here is derived from an EMBL/GenBank/DDBJ whole genome shotgun (WGS) entry which is preliminary data.</text>
</comment>
<accession>A0A1F6DCZ6</accession>
<reference evidence="2 3" key="1">
    <citation type="journal article" date="2016" name="Nat. Commun.">
        <title>Thousands of microbial genomes shed light on interconnected biogeochemical processes in an aquifer system.</title>
        <authorList>
            <person name="Anantharaman K."/>
            <person name="Brown C.T."/>
            <person name="Hug L.A."/>
            <person name="Sharon I."/>
            <person name="Castelle C.J."/>
            <person name="Probst A.J."/>
            <person name="Thomas B.C."/>
            <person name="Singh A."/>
            <person name="Wilkins M.J."/>
            <person name="Karaoz U."/>
            <person name="Brodie E.L."/>
            <person name="Williams K.H."/>
            <person name="Hubbard S.S."/>
            <person name="Banfield J.F."/>
        </authorList>
    </citation>
    <scope>NUCLEOTIDE SEQUENCE [LARGE SCALE GENOMIC DNA]</scope>
</reference>
<evidence type="ECO:0000313" key="2">
    <source>
        <dbReference type="EMBL" id="OGG59197.1"/>
    </source>
</evidence>
<keyword evidence="1" id="KW-1133">Transmembrane helix</keyword>
<evidence type="ECO:0000256" key="1">
    <source>
        <dbReference type="SAM" id="Phobius"/>
    </source>
</evidence>